<dbReference type="VEuPathDB" id="CryptoDB:Vbra_9694"/>
<feature type="region of interest" description="Disordered" evidence="1">
    <location>
        <begin position="546"/>
        <end position="565"/>
    </location>
</feature>
<organism evidence="2 3">
    <name type="scientific">Vitrella brassicaformis (strain CCMP3155)</name>
    <dbReference type="NCBI Taxonomy" id="1169540"/>
    <lineage>
        <taxon>Eukaryota</taxon>
        <taxon>Sar</taxon>
        <taxon>Alveolata</taxon>
        <taxon>Colpodellida</taxon>
        <taxon>Vitrellaceae</taxon>
        <taxon>Vitrella</taxon>
    </lineage>
</organism>
<evidence type="ECO:0000256" key="1">
    <source>
        <dbReference type="SAM" id="MobiDB-lite"/>
    </source>
</evidence>
<accession>A0A0G4G7S0</accession>
<name>A0A0G4G7S0_VITBC</name>
<proteinExistence type="predicted"/>
<protein>
    <submittedName>
        <fullName evidence="2">Uncharacterized protein</fullName>
    </submittedName>
</protein>
<sequence>MDTSMERTIMVCFADDGEADEPLRIAEGIAQQFKYLQKVLDGPGEFREAQQGEVRIKEVTRAIDVVVLQHELDIVDSLTKDNLLDAMIALDYLQFDTDQATTASSVLWRLHRRMVLENWLDDQRLASSLLDSFARYGLIALFIHQHKDICERLLPCVREKPDIVRDHWRACLRGGDGADSPAAKAAVSLLASLAEALSYDEIDIGREELGNFITNSTGSRSIAAAHGAAFEKDVFAHAVSGTIHPFTVNSPEIFTNDCAAYVAGLPRFVPPYPSSPPIDAIKDGETKLSDIAGWHVVVHRLNNRDEGEAYVTCYGVDGSLDVLRGDSTAIRLHRPPSLFTERIRMGNDESEPSVGDSCVKLLAGETCLHMNQANISADALSRQGVGGARLKDVRLNLTVKHFPMRVLALHYLRLCAKDGCWDEVTNMARSIHREVAASMFSFMVAAQHHRLALMLHWAAAVKRLAQLKADIIISQLQGDDADDTDDTDFMRENLRDVPAVLPILPILPILPSAVRTEFMAALKEALEPQNEDAFTELCSAFIERETTRSNKESADRRRLEAENERLRQEIDVLKEQVRRGTKRPRGEMEGHQQEGEG</sequence>
<evidence type="ECO:0000313" key="3">
    <source>
        <dbReference type="Proteomes" id="UP000041254"/>
    </source>
</evidence>
<evidence type="ECO:0000313" key="2">
    <source>
        <dbReference type="EMBL" id="CEM24543.1"/>
    </source>
</evidence>
<gene>
    <name evidence="2" type="ORF">Vbra_9694</name>
</gene>
<dbReference type="PhylomeDB" id="A0A0G4G7S0"/>
<feature type="region of interest" description="Disordered" evidence="1">
    <location>
        <begin position="570"/>
        <end position="597"/>
    </location>
</feature>
<dbReference type="AlphaFoldDB" id="A0A0G4G7S0"/>
<dbReference type="InParanoid" id="A0A0G4G7S0"/>
<reference evidence="2 3" key="1">
    <citation type="submission" date="2014-11" db="EMBL/GenBank/DDBJ databases">
        <authorList>
            <person name="Zhu J."/>
            <person name="Qi W."/>
            <person name="Song R."/>
        </authorList>
    </citation>
    <scope>NUCLEOTIDE SEQUENCE [LARGE SCALE GENOMIC DNA]</scope>
</reference>
<keyword evidence="3" id="KW-1185">Reference proteome</keyword>
<dbReference type="EMBL" id="CDMY01000582">
    <property type="protein sequence ID" value="CEM24543.1"/>
    <property type="molecule type" value="Genomic_DNA"/>
</dbReference>
<dbReference type="Proteomes" id="UP000041254">
    <property type="component" value="Unassembled WGS sequence"/>
</dbReference>